<evidence type="ECO:0000256" key="4">
    <source>
        <dbReference type="PROSITE-ProRule" id="PRU00335"/>
    </source>
</evidence>
<dbReference type="Gene3D" id="1.10.357.10">
    <property type="entry name" value="Tetracycline Repressor, domain 2"/>
    <property type="match status" value="1"/>
</dbReference>
<dbReference type="RefSeq" id="WP_397078007.1">
    <property type="nucleotide sequence ID" value="NZ_JBITGY010000001.1"/>
</dbReference>
<feature type="DNA-binding region" description="H-T-H motif" evidence="4">
    <location>
        <begin position="21"/>
        <end position="40"/>
    </location>
</feature>
<evidence type="ECO:0000313" key="6">
    <source>
        <dbReference type="EMBL" id="MFI6496092.1"/>
    </source>
</evidence>
<evidence type="ECO:0000256" key="3">
    <source>
        <dbReference type="ARBA" id="ARBA00023163"/>
    </source>
</evidence>
<dbReference type="InterPro" id="IPR001647">
    <property type="entry name" value="HTH_TetR"/>
</dbReference>
<dbReference type="Pfam" id="PF00440">
    <property type="entry name" value="TetR_N"/>
    <property type="match status" value="1"/>
</dbReference>
<dbReference type="EMBL" id="JBITGY010000001">
    <property type="protein sequence ID" value="MFI6496092.1"/>
    <property type="molecule type" value="Genomic_DNA"/>
</dbReference>
<protein>
    <submittedName>
        <fullName evidence="6">TetR/AcrR family transcriptional regulator</fullName>
    </submittedName>
</protein>
<reference evidence="6 7" key="1">
    <citation type="submission" date="2024-10" db="EMBL/GenBank/DDBJ databases">
        <title>The Natural Products Discovery Center: Release of the First 8490 Sequenced Strains for Exploring Actinobacteria Biosynthetic Diversity.</title>
        <authorList>
            <person name="Kalkreuter E."/>
            <person name="Kautsar S.A."/>
            <person name="Yang D."/>
            <person name="Bader C.D."/>
            <person name="Teijaro C.N."/>
            <person name="Fluegel L."/>
            <person name="Davis C.M."/>
            <person name="Simpson J.R."/>
            <person name="Lauterbach L."/>
            <person name="Steele A.D."/>
            <person name="Gui C."/>
            <person name="Meng S."/>
            <person name="Li G."/>
            <person name="Viehrig K."/>
            <person name="Ye F."/>
            <person name="Su P."/>
            <person name="Kiefer A.F."/>
            <person name="Nichols A."/>
            <person name="Cepeda A.J."/>
            <person name="Yan W."/>
            <person name="Fan B."/>
            <person name="Jiang Y."/>
            <person name="Adhikari A."/>
            <person name="Zheng C.-J."/>
            <person name="Schuster L."/>
            <person name="Cowan T.M."/>
            <person name="Smanski M.J."/>
            <person name="Chevrette M.G."/>
            <person name="De Carvalho L.P.S."/>
            <person name="Shen B."/>
        </authorList>
    </citation>
    <scope>NUCLEOTIDE SEQUENCE [LARGE SCALE GENOMIC DNA]</scope>
    <source>
        <strain evidence="6 7">NPDC050545</strain>
    </source>
</reference>
<accession>A0ABW7YJL8</accession>
<proteinExistence type="predicted"/>
<dbReference type="SUPFAM" id="SSF46689">
    <property type="entry name" value="Homeodomain-like"/>
    <property type="match status" value="1"/>
</dbReference>
<organism evidence="6 7">
    <name type="scientific">Nonomuraea typhae</name>
    <dbReference type="NCBI Taxonomy" id="2603600"/>
    <lineage>
        <taxon>Bacteria</taxon>
        <taxon>Bacillati</taxon>
        <taxon>Actinomycetota</taxon>
        <taxon>Actinomycetes</taxon>
        <taxon>Streptosporangiales</taxon>
        <taxon>Streptosporangiaceae</taxon>
        <taxon>Nonomuraea</taxon>
    </lineage>
</organism>
<evidence type="ECO:0000256" key="2">
    <source>
        <dbReference type="ARBA" id="ARBA00023125"/>
    </source>
</evidence>
<dbReference type="InterPro" id="IPR050109">
    <property type="entry name" value="HTH-type_TetR-like_transc_reg"/>
</dbReference>
<evidence type="ECO:0000259" key="5">
    <source>
        <dbReference type="PROSITE" id="PS50977"/>
    </source>
</evidence>
<name>A0ABW7YJL8_9ACTN</name>
<feature type="domain" description="HTH tetR-type" evidence="5">
    <location>
        <begin position="1"/>
        <end position="58"/>
    </location>
</feature>
<dbReference type="PROSITE" id="PS50977">
    <property type="entry name" value="HTH_TETR_2"/>
    <property type="match status" value="1"/>
</dbReference>
<evidence type="ECO:0000313" key="7">
    <source>
        <dbReference type="Proteomes" id="UP001612741"/>
    </source>
</evidence>
<dbReference type="PANTHER" id="PTHR30055:SF234">
    <property type="entry name" value="HTH-TYPE TRANSCRIPTIONAL REGULATOR BETI"/>
    <property type="match status" value="1"/>
</dbReference>
<dbReference type="PANTHER" id="PTHR30055">
    <property type="entry name" value="HTH-TYPE TRANSCRIPTIONAL REGULATOR RUTR"/>
    <property type="match status" value="1"/>
</dbReference>
<sequence>MSHDEIVNAAIRHLNKAPAASMAEIAQAAGISRATLHRHFSTRDDLLYALGVRALDSWAHVHESVGLAEGMKAGLDADGLKDLLDRLLIKTLDSLDEHGFALTEHALSRYEDLVRRSEKLENEEIALFAAAQRAGVLRAELPVRWVSNTVYGLLVAIRDGLRQGDIARRDIPKLFLDTFYRGTS</sequence>
<comment type="caution">
    <text evidence="6">The sequence shown here is derived from an EMBL/GenBank/DDBJ whole genome shotgun (WGS) entry which is preliminary data.</text>
</comment>
<keyword evidence="1" id="KW-0805">Transcription regulation</keyword>
<keyword evidence="7" id="KW-1185">Reference proteome</keyword>
<keyword evidence="3" id="KW-0804">Transcription</keyword>
<evidence type="ECO:0000256" key="1">
    <source>
        <dbReference type="ARBA" id="ARBA00023015"/>
    </source>
</evidence>
<keyword evidence="2 4" id="KW-0238">DNA-binding</keyword>
<dbReference type="InterPro" id="IPR009057">
    <property type="entry name" value="Homeodomain-like_sf"/>
</dbReference>
<dbReference type="Proteomes" id="UP001612741">
    <property type="component" value="Unassembled WGS sequence"/>
</dbReference>
<gene>
    <name evidence="6" type="ORF">ACIBG2_01855</name>
</gene>